<dbReference type="EMBL" id="GL385399">
    <property type="protein sequence ID" value="EJT72776.1"/>
    <property type="molecule type" value="Genomic_DNA"/>
</dbReference>
<reference evidence="2" key="3">
    <citation type="submission" date="2010-09" db="EMBL/GenBank/DDBJ databases">
        <title>Annotation of Gaeumannomyces graminis var. tritici R3-111a-1.</title>
        <authorList>
            <consortium name="The Broad Institute Genome Sequencing Platform"/>
            <person name="Ma L.-J."/>
            <person name="Dead R."/>
            <person name="Young S.K."/>
            <person name="Zeng Q."/>
            <person name="Gargeya S."/>
            <person name="Fitzgerald M."/>
            <person name="Haas B."/>
            <person name="Abouelleil A."/>
            <person name="Alvarado L."/>
            <person name="Arachchi H.M."/>
            <person name="Berlin A."/>
            <person name="Brown A."/>
            <person name="Chapman S.B."/>
            <person name="Chen Z."/>
            <person name="Dunbar C."/>
            <person name="Freedman E."/>
            <person name="Gearin G."/>
            <person name="Gellesch M."/>
            <person name="Goldberg J."/>
            <person name="Griggs A."/>
            <person name="Gujja S."/>
            <person name="Heiman D."/>
            <person name="Howarth C."/>
            <person name="Larson L."/>
            <person name="Lui A."/>
            <person name="MacDonald P.J.P."/>
            <person name="Mehta T."/>
            <person name="Montmayeur A."/>
            <person name="Murphy C."/>
            <person name="Neiman D."/>
            <person name="Pearson M."/>
            <person name="Priest M."/>
            <person name="Roberts A."/>
            <person name="Saif S."/>
            <person name="Shea T."/>
            <person name="Shenoy N."/>
            <person name="Sisk P."/>
            <person name="Stolte C."/>
            <person name="Sykes S."/>
            <person name="Yandava C."/>
            <person name="Wortman J."/>
            <person name="Nusbaum C."/>
            <person name="Birren B."/>
        </authorList>
    </citation>
    <scope>NUCLEOTIDE SEQUENCE</scope>
    <source>
        <strain evidence="2">R3-111a-1</strain>
    </source>
</reference>
<feature type="region of interest" description="Disordered" evidence="1">
    <location>
        <begin position="13"/>
        <end position="77"/>
    </location>
</feature>
<dbReference type="VEuPathDB" id="FungiDB:GGTG_09631"/>
<dbReference type="RefSeq" id="XP_009225750.1">
    <property type="nucleotide sequence ID" value="XM_009227486.1"/>
</dbReference>
<dbReference type="HOGENOM" id="CLU_2440981_0_0_1"/>
<reference evidence="3" key="4">
    <citation type="journal article" date="2015" name="G3 (Bethesda)">
        <title>Genome sequences of three phytopathogenic species of the Magnaporthaceae family of fungi.</title>
        <authorList>
            <person name="Okagaki L.H."/>
            <person name="Nunes C.C."/>
            <person name="Sailsbery J."/>
            <person name="Clay B."/>
            <person name="Brown D."/>
            <person name="John T."/>
            <person name="Oh Y."/>
            <person name="Young N."/>
            <person name="Fitzgerald M."/>
            <person name="Haas B.J."/>
            <person name="Zeng Q."/>
            <person name="Young S."/>
            <person name="Adiconis X."/>
            <person name="Fan L."/>
            <person name="Levin J.Z."/>
            <person name="Mitchell T.K."/>
            <person name="Okubara P.A."/>
            <person name="Farman M.L."/>
            <person name="Kohn L.M."/>
            <person name="Birren B."/>
            <person name="Ma L.-J."/>
            <person name="Dean R.A."/>
        </authorList>
    </citation>
    <scope>NUCLEOTIDE SEQUENCE</scope>
    <source>
        <strain evidence="3">R3-111a-1</strain>
    </source>
</reference>
<gene>
    <name evidence="3" type="primary">20350089</name>
    <name evidence="2" type="ORF">GGTG_09631</name>
</gene>
<reference evidence="4" key="1">
    <citation type="submission" date="2010-07" db="EMBL/GenBank/DDBJ databases">
        <title>The genome sequence of Gaeumannomyces graminis var. tritici strain R3-111a-1.</title>
        <authorList>
            <consortium name="The Broad Institute Genome Sequencing Platform"/>
            <person name="Ma L.-J."/>
            <person name="Dead R."/>
            <person name="Young S."/>
            <person name="Zeng Q."/>
            <person name="Koehrsen M."/>
            <person name="Alvarado L."/>
            <person name="Berlin A."/>
            <person name="Chapman S.B."/>
            <person name="Chen Z."/>
            <person name="Freedman E."/>
            <person name="Gellesch M."/>
            <person name="Goldberg J."/>
            <person name="Griggs A."/>
            <person name="Gujja S."/>
            <person name="Heilman E.R."/>
            <person name="Heiman D."/>
            <person name="Hepburn T."/>
            <person name="Howarth C."/>
            <person name="Jen D."/>
            <person name="Larson L."/>
            <person name="Mehta T."/>
            <person name="Neiman D."/>
            <person name="Pearson M."/>
            <person name="Roberts A."/>
            <person name="Saif S."/>
            <person name="Shea T."/>
            <person name="Shenoy N."/>
            <person name="Sisk P."/>
            <person name="Stolte C."/>
            <person name="Sykes S."/>
            <person name="Walk T."/>
            <person name="White J."/>
            <person name="Yandava C."/>
            <person name="Haas B."/>
            <person name="Nusbaum C."/>
            <person name="Birren B."/>
        </authorList>
    </citation>
    <scope>NUCLEOTIDE SEQUENCE [LARGE SCALE GENOMIC DNA]</scope>
    <source>
        <strain evidence="4">R3-111a-1</strain>
    </source>
</reference>
<proteinExistence type="predicted"/>
<name>J3P7Z3_GAET3</name>
<reference evidence="2" key="2">
    <citation type="submission" date="2010-07" db="EMBL/GenBank/DDBJ databases">
        <authorList>
            <consortium name="The Broad Institute Genome Sequencing Platform"/>
            <consortium name="Broad Institute Genome Sequencing Center for Infectious Disease"/>
            <person name="Ma L.-J."/>
            <person name="Dead R."/>
            <person name="Young S."/>
            <person name="Zeng Q."/>
            <person name="Koehrsen M."/>
            <person name="Alvarado L."/>
            <person name="Berlin A."/>
            <person name="Chapman S.B."/>
            <person name="Chen Z."/>
            <person name="Freedman E."/>
            <person name="Gellesch M."/>
            <person name="Goldberg J."/>
            <person name="Griggs A."/>
            <person name="Gujja S."/>
            <person name="Heilman E.R."/>
            <person name="Heiman D."/>
            <person name="Hepburn T."/>
            <person name="Howarth C."/>
            <person name="Jen D."/>
            <person name="Larson L."/>
            <person name="Mehta T."/>
            <person name="Neiman D."/>
            <person name="Pearson M."/>
            <person name="Roberts A."/>
            <person name="Saif S."/>
            <person name="Shea T."/>
            <person name="Shenoy N."/>
            <person name="Sisk P."/>
            <person name="Stolte C."/>
            <person name="Sykes S."/>
            <person name="Walk T."/>
            <person name="White J."/>
            <person name="Yandava C."/>
            <person name="Haas B."/>
            <person name="Nusbaum C."/>
            <person name="Birren B."/>
        </authorList>
    </citation>
    <scope>NUCLEOTIDE SEQUENCE</scope>
    <source>
        <strain evidence="2">R3-111a-1</strain>
    </source>
</reference>
<evidence type="ECO:0000313" key="3">
    <source>
        <dbReference type="EnsemblFungi" id="EJT72776"/>
    </source>
</evidence>
<evidence type="ECO:0000256" key="1">
    <source>
        <dbReference type="SAM" id="MobiDB-lite"/>
    </source>
</evidence>
<accession>J3P7Z3</accession>
<sequence length="90" mass="9231">MFALRALTRALHAGDGGASVESGQAGRGYSLGTRQATGRPSREGPTASRWLGARGPSRLAGRPLQRPHRSTAEGKALGLGLPGSTLCIPI</sequence>
<dbReference type="EnsemblFungi" id="EJT72776">
    <property type="protein sequence ID" value="EJT72776"/>
    <property type="gene ID" value="GGTG_09631"/>
</dbReference>
<organism evidence="2">
    <name type="scientific">Gaeumannomyces tritici (strain R3-111a-1)</name>
    <name type="common">Wheat and barley take-all root rot fungus</name>
    <name type="synonym">Gaeumannomyces graminis var. tritici</name>
    <dbReference type="NCBI Taxonomy" id="644352"/>
    <lineage>
        <taxon>Eukaryota</taxon>
        <taxon>Fungi</taxon>
        <taxon>Dikarya</taxon>
        <taxon>Ascomycota</taxon>
        <taxon>Pezizomycotina</taxon>
        <taxon>Sordariomycetes</taxon>
        <taxon>Sordariomycetidae</taxon>
        <taxon>Magnaporthales</taxon>
        <taxon>Magnaporthaceae</taxon>
        <taxon>Gaeumannomyces</taxon>
    </lineage>
</organism>
<dbReference type="AlphaFoldDB" id="J3P7Z3"/>
<protein>
    <submittedName>
        <fullName evidence="2 3">Uncharacterized protein</fullName>
    </submittedName>
</protein>
<evidence type="ECO:0000313" key="4">
    <source>
        <dbReference type="Proteomes" id="UP000006039"/>
    </source>
</evidence>
<keyword evidence="4" id="KW-1185">Reference proteome</keyword>
<evidence type="ECO:0000313" key="2">
    <source>
        <dbReference type="EMBL" id="EJT72776.1"/>
    </source>
</evidence>
<dbReference type="GeneID" id="20350089"/>
<reference evidence="3" key="5">
    <citation type="submission" date="2018-04" db="UniProtKB">
        <authorList>
            <consortium name="EnsemblFungi"/>
        </authorList>
    </citation>
    <scope>IDENTIFICATION</scope>
    <source>
        <strain evidence="3">R3-111a-1</strain>
    </source>
</reference>
<dbReference type="Proteomes" id="UP000006039">
    <property type="component" value="Unassembled WGS sequence"/>
</dbReference>